<accession>A0A4Y2VNW1</accession>
<evidence type="ECO:0000313" key="2">
    <source>
        <dbReference type="EMBL" id="GBO26331.1"/>
    </source>
</evidence>
<dbReference type="PANTHER" id="PTHR46599">
    <property type="entry name" value="PIGGYBAC TRANSPOSABLE ELEMENT-DERIVED PROTEIN 4"/>
    <property type="match status" value="1"/>
</dbReference>
<evidence type="ECO:0000259" key="1">
    <source>
        <dbReference type="Pfam" id="PF13843"/>
    </source>
</evidence>
<reference evidence="2 3" key="1">
    <citation type="journal article" date="2019" name="Sci. Rep.">
        <title>Orb-weaving spider Araneus ventricosus genome elucidates the spidroin gene catalogue.</title>
        <authorList>
            <person name="Kono N."/>
            <person name="Nakamura H."/>
            <person name="Ohtoshi R."/>
            <person name="Moran D.A.P."/>
            <person name="Shinohara A."/>
            <person name="Yoshida Y."/>
            <person name="Fujiwara M."/>
            <person name="Mori M."/>
            <person name="Tomita M."/>
            <person name="Arakawa K."/>
        </authorList>
    </citation>
    <scope>NUCLEOTIDE SEQUENCE [LARGE SCALE GENOMIC DNA]</scope>
</reference>
<feature type="domain" description="PiggyBac transposable element-derived protein" evidence="1">
    <location>
        <begin position="25"/>
        <end position="117"/>
    </location>
</feature>
<sequence>MPKEYFPIAEALYFFEELPSDDDEENVVCIKWKDKRTISVLSSQENPTAAASVDRREKNDGKRKLICLQAIVDYKKNMEFEDHFDHLKSLYQINRKSKKWWHRILFHFLDVSVINSFILCKMLPCAKDDVKSVKVFRMSLIENLLTIGDSSKKRKNIR</sequence>
<dbReference type="Proteomes" id="UP000499080">
    <property type="component" value="Unassembled WGS sequence"/>
</dbReference>
<keyword evidence="3" id="KW-1185">Reference proteome</keyword>
<proteinExistence type="predicted"/>
<dbReference type="InterPro" id="IPR029526">
    <property type="entry name" value="PGBD"/>
</dbReference>
<dbReference type="Pfam" id="PF13843">
    <property type="entry name" value="DDE_Tnp_1_7"/>
    <property type="match status" value="1"/>
</dbReference>
<name>A0A4Y2VNW1_ARAVE</name>
<organism evidence="2 3">
    <name type="scientific">Araneus ventricosus</name>
    <name type="common">Orbweaver spider</name>
    <name type="synonym">Epeira ventricosa</name>
    <dbReference type="NCBI Taxonomy" id="182803"/>
    <lineage>
        <taxon>Eukaryota</taxon>
        <taxon>Metazoa</taxon>
        <taxon>Ecdysozoa</taxon>
        <taxon>Arthropoda</taxon>
        <taxon>Chelicerata</taxon>
        <taxon>Arachnida</taxon>
        <taxon>Araneae</taxon>
        <taxon>Araneomorphae</taxon>
        <taxon>Entelegynae</taxon>
        <taxon>Araneoidea</taxon>
        <taxon>Araneidae</taxon>
        <taxon>Araneus</taxon>
    </lineage>
</organism>
<comment type="caution">
    <text evidence="2">The sequence shown here is derived from an EMBL/GenBank/DDBJ whole genome shotgun (WGS) entry which is preliminary data.</text>
</comment>
<protein>
    <recommendedName>
        <fullName evidence="1">PiggyBac transposable element-derived protein domain-containing protein</fullName>
    </recommendedName>
</protein>
<dbReference type="AlphaFoldDB" id="A0A4Y2VNW1"/>
<dbReference type="OrthoDB" id="6437726at2759"/>
<gene>
    <name evidence="2" type="ORF">AVEN_193236_1</name>
</gene>
<dbReference type="PANTHER" id="PTHR46599:SF3">
    <property type="entry name" value="PIGGYBAC TRANSPOSABLE ELEMENT-DERIVED PROTEIN 4"/>
    <property type="match status" value="1"/>
</dbReference>
<evidence type="ECO:0000313" key="3">
    <source>
        <dbReference type="Proteomes" id="UP000499080"/>
    </source>
</evidence>
<dbReference type="EMBL" id="BGPR01049344">
    <property type="protein sequence ID" value="GBO26331.1"/>
    <property type="molecule type" value="Genomic_DNA"/>
</dbReference>